<feature type="chain" id="PRO_5040842692" evidence="2">
    <location>
        <begin position="20"/>
        <end position="308"/>
    </location>
</feature>
<organism evidence="4 5">
    <name type="scientific">Sphingobium yanoikuyae</name>
    <name type="common">Sphingomonas yanoikuyae</name>
    <dbReference type="NCBI Taxonomy" id="13690"/>
    <lineage>
        <taxon>Bacteria</taxon>
        <taxon>Pseudomonadati</taxon>
        <taxon>Pseudomonadota</taxon>
        <taxon>Alphaproteobacteria</taxon>
        <taxon>Sphingomonadales</taxon>
        <taxon>Sphingomonadaceae</taxon>
        <taxon>Sphingobium</taxon>
    </lineage>
</organism>
<gene>
    <name evidence="4" type="ORF">H3V42_24480</name>
</gene>
<dbReference type="InterPro" id="IPR002925">
    <property type="entry name" value="Dienelactn_hydro"/>
</dbReference>
<keyword evidence="1 4" id="KW-0378">Hydrolase</keyword>
<reference evidence="4 5" key="1">
    <citation type="submission" date="2020-07" db="EMBL/GenBank/DDBJ databases">
        <title>Whole genome sequence of Sphingobium yanoikuyae A3.</title>
        <authorList>
            <person name="Han S.-S."/>
        </authorList>
    </citation>
    <scope>NUCLEOTIDE SEQUENCE [LARGE SCALE GENOMIC DNA]</scope>
    <source>
        <strain evidence="4 5">A3</strain>
    </source>
</reference>
<sequence length="308" mass="32790">MIRSTIALLALLAATSAAAQDVRMAPVAPVDQADAIPLWPDQPVPAKGADEQWSTMHVQIGSNSIDNIMVRNVVRSTITPYLPDRAKATGAAVIVAPGGAFLSLSMTGEGSDIARWLADHGVAAFVLKYRLNETPRDDRGFLSMMGERFANAAAPEAQEKVREPRATQDALKALAIVRASAAAYRIDPARVGMIGFSAGAMTTLNAVLEGKPAQRPAFIGYIYGPMLAPAVPADAPPMFNAIAMDDGLFKGQGFAIVEAWRQAKRPVELHAYERGDHGFGAGRPGTTTALLLPEFLAWMDMRGLLAAR</sequence>
<dbReference type="GO" id="GO:0016787">
    <property type="term" value="F:hydrolase activity"/>
    <property type="evidence" value="ECO:0007669"/>
    <property type="project" value="UniProtKB-KW"/>
</dbReference>
<evidence type="ECO:0000256" key="2">
    <source>
        <dbReference type="SAM" id="SignalP"/>
    </source>
</evidence>
<dbReference type="SUPFAM" id="SSF53474">
    <property type="entry name" value="alpha/beta-Hydrolases"/>
    <property type="match status" value="1"/>
</dbReference>
<dbReference type="RefSeq" id="WP_185704447.1">
    <property type="nucleotide sequence ID" value="NZ_DAIPVG010000010.1"/>
</dbReference>
<accession>A0A9X7YC15</accession>
<dbReference type="InterPro" id="IPR029058">
    <property type="entry name" value="AB_hydrolase_fold"/>
</dbReference>
<feature type="domain" description="Dienelactone hydrolase" evidence="3">
    <location>
        <begin position="111"/>
        <end position="282"/>
    </location>
</feature>
<evidence type="ECO:0000259" key="3">
    <source>
        <dbReference type="Pfam" id="PF01738"/>
    </source>
</evidence>
<evidence type="ECO:0000313" key="5">
    <source>
        <dbReference type="Proteomes" id="UP000515377"/>
    </source>
</evidence>
<dbReference type="EMBL" id="CP060122">
    <property type="protein sequence ID" value="QNG44952.1"/>
    <property type="molecule type" value="Genomic_DNA"/>
</dbReference>
<dbReference type="PANTHER" id="PTHR48081">
    <property type="entry name" value="AB HYDROLASE SUPERFAMILY PROTEIN C4A8.06C"/>
    <property type="match status" value="1"/>
</dbReference>
<feature type="signal peptide" evidence="2">
    <location>
        <begin position="1"/>
        <end position="19"/>
    </location>
</feature>
<dbReference type="PANTHER" id="PTHR48081:SF6">
    <property type="entry name" value="PEPTIDASE S9 PROLYL OLIGOPEPTIDASE CATALYTIC DOMAIN-CONTAINING PROTEIN"/>
    <property type="match status" value="1"/>
</dbReference>
<proteinExistence type="predicted"/>
<dbReference type="Pfam" id="PF01738">
    <property type="entry name" value="DLH"/>
    <property type="match status" value="1"/>
</dbReference>
<dbReference type="Gene3D" id="3.40.50.1820">
    <property type="entry name" value="alpha/beta hydrolase"/>
    <property type="match status" value="1"/>
</dbReference>
<evidence type="ECO:0000256" key="1">
    <source>
        <dbReference type="ARBA" id="ARBA00022801"/>
    </source>
</evidence>
<keyword evidence="2" id="KW-0732">Signal</keyword>
<protein>
    <submittedName>
        <fullName evidence="4">Alpha/beta hydrolase fold domain-containing protein</fullName>
    </submittedName>
</protein>
<dbReference type="AlphaFoldDB" id="A0A9X7YC15"/>
<evidence type="ECO:0000313" key="4">
    <source>
        <dbReference type="EMBL" id="QNG44952.1"/>
    </source>
</evidence>
<dbReference type="Proteomes" id="UP000515377">
    <property type="component" value="Chromosome"/>
</dbReference>
<dbReference type="InterPro" id="IPR050300">
    <property type="entry name" value="GDXG_lipolytic_enzyme"/>
</dbReference>
<name>A0A9X7YC15_SPHYA</name>